<protein>
    <submittedName>
        <fullName evidence="7">Ribose ABC transporter permease</fullName>
    </submittedName>
</protein>
<organism evidence="7 8">
    <name type="scientific">Filobacillus milosensis</name>
    <dbReference type="NCBI Taxonomy" id="94137"/>
    <lineage>
        <taxon>Bacteria</taxon>
        <taxon>Bacillati</taxon>
        <taxon>Bacillota</taxon>
        <taxon>Bacilli</taxon>
        <taxon>Bacillales</taxon>
        <taxon>Bacillaceae</taxon>
        <taxon>Filobacillus</taxon>
    </lineage>
</organism>
<dbReference type="Proteomes" id="UP000297975">
    <property type="component" value="Unassembled WGS sequence"/>
</dbReference>
<feature type="transmembrane region" description="Helical" evidence="6">
    <location>
        <begin position="282"/>
        <end position="304"/>
    </location>
</feature>
<dbReference type="GO" id="GO:0022857">
    <property type="term" value="F:transmembrane transporter activity"/>
    <property type="evidence" value="ECO:0007669"/>
    <property type="project" value="InterPro"/>
</dbReference>
<dbReference type="PANTHER" id="PTHR32196:SF72">
    <property type="entry name" value="RIBOSE IMPORT PERMEASE PROTEIN RBSC"/>
    <property type="match status" value="1"/>
</dbReference>
<dbReference type="CDD" id="cd06579">
    <property type="entry name" value="TM_PBP1_transp_AraH_like"/>
    <property type="match status" value="1"/>
</dbReference>
<gene>
    <name evidence="7" type="primary">rbsC</name>
    <name evidence="7" type="ORF">E3U55_16865</name>
</gene>
<feature type="transmembrane region" description="Helical" evidence="6">
    <location>
        <begin position="134"/>
        <end position="155"/>
    </location>
</feature>
<evidence type="ECO:0000256" key="4">
    <source>
        <dbReference type="ARBA" id="ARBA00022989"/>
    </source>
</evidence>
<dbReference type="EMBL" id="SOPW01000034">
    <property type="protein sequence ID" value="TFB12942.1"/>
    <property type="molecule type" value="Genomic_DNA"/>
</dbReference>
<keyword evidence="3 6" id="KW-0812">Transmembrane</keyword>
<proteinExistence type="predicted"/>
<feature type="transmembrane region" description="Helical" evidence="6">
    <location>
        <begin position="59"/>
        <end position="77"/>
    </location>
</feature>
<evidence type="ECO:0000256" key="6">
    <source>
        <dbReference type="SAM" id="Phobius"/>
    </source>
</evidence>
<dbReference type="AlphaFoldDB" id="A0A4Y8IH77"/>
<feature type="transmembrane region" description="Helical" evidence="6">
    <location>
        <begin position="84"/>
        <end position="102"/>
    </location>
</feature>
<feature type="transmembrane region" description="Helical" evidence="6">
    <location>
        <begin position="229"/>
        <end position="246"/>
    </location>
</feature>
<dbReference type="InterPro" id="IPR001851">
    <property type="entry name" value="ABC_transp_permease"/>
</dbReference>
<evidence type="ECO:0000313" key="8">
    <source>
        <dbReference type="Proteomes" id="UP000297975"/>
    </source>
</evidence>
<dbReference type="OrthoDB" id="9784538at2"/>
<evidence type="ECO:0000256" key="3">
    <source>
        <dbReference type="ARBA" id="ARBA00022692"/>
    </source>
</evidence>
<comment type="caution">
    <text evidence="7">The sequence shown here is derived from an EMBL/GenBank/DDBJ whole genome shotgun (WGS) entry which is preliminary data.</text>
</comment>
<name>A0A4Y8IH77_9BACI</name>
<keyword evidence="5 6" id="KW-0472">Membrane</keyword>
<keyword evidence="8" id="KW-1185">Reference proteome</keyword>
<accession>A0A4Y8IH77</accession>
<keyword evidence="2" id="KW-1003">Cell membrane</keyword>
<sequence length="330" mass="34445">MKPTKRKLCLLRLEGSNVKNKSLGQLAQKLGPLLGLIAIVVVLSIMSPQFLDLDNLFNVLRQISIIALLAFGMTFVILTGGIDLSVGSTLALAGALTAGFMAGGIDPIIAVLLGVLAGAIMGAFNGIIISKGKVAPFIATLATMTIFRGLTLVYTDGRPVTGFTDSVAFEMIGRGYFFGIPVPVLMMFVIFGVLLFVLRKTVFGRHVYALGGNEEASILSGVKVNRVKIWVYSLTGALSALAGIILTSRLGSASPNAGFTYELDAIAAVVLGGTSLSGGRGWIFGTLVGALIIGVLNNGLNLLGVSSNYQQIVKGGVILLAVLLDRQKSS</sequence>
<keyword evidence="4 6" id="KW-1133">Transmembrane helix</keyword>
<feature type="transmembrane region" description="Helical" evidence="6">
    <location>
        <begin position="30"/>
        <end position="47"/>
    </location>
</feature>
<feature type="transmembrane region" description="Helical" evidence="6">
    <location>
        <begin position="175"/>
        <end position="198"/>
    </location>
</feature>
<dbReference type="Pfam" id="PF02653">
    <property type="entry name" value="BPD_transp_2"/>
    <property type="match status" value="1"/>
</dbReference>
<evidence type="ECO:0000256" key="2">
    <source>
        <dbReference type="ARBA" id="ARBA00022475"/>
    </source>
</evidence>
<dbReference type="GO" id="GO:0005886">
    <property type="term" value="C:plasma membrane"/>
    <property type="evidence" value="ECO:0007669"/>
    <property type="project" value="UniProtKB-SubCell"/>
</dbReference>
<reference evidence="7 8" key="1">
    <citation type="submission" date="2019-03" db="EMBL/GenBank/DDBJ databases">
        <authorList>
            <person name="He R.-H."/>
        </authorList>
    </citation>
    <scope>NUCLEOTIDE SEQUENCE [LARGE SCALE GENOMIC DNA]</scope>
    <source>
        <strain evidence="8">SH 714</strain>
    </source>
</reference>
<evidence type="ECO:0000256" key="1">
    <source>
        <dbReference type="ARBA" id="ARBA00004651"/>
    </source>
</evidence>
<feature type="transmembrane region" description="Helical" evidence="6">
    <location>
        <begin position="108"/>
        <end position="127"/>
    </location>
</feature>
<evidence type="ECO:0000313" key="7">
    <source>
        <dbReference type="EMBL" id="TFB12942.1"/>
    </source>
</evidence>
<dbReference type="PANTHER" id="PTHR32196">
    <property type="entry name" value="ABC TRANSPORTER PERMEASE PROTEIN YPHD-RELATED-RELATED"/>
    <property type="match status" value="1"/>
</dbReference>
<evidence type="ECO:0000256" key="5">
    <source>
        <dbReference type="ARBA" id="ARBA00023136"/>
    </source>
</evidence>
<comment type="subcellular location">
    <subcellularLocation>
        <location evidence="1">Cell membrane</location>
        <topology evidence="1">Multi-pass membrane protein</topology>
    </subcellularLocation>
</comment>